<accession>A0A4Q7NY81</accession>
<reference evidence="11 12" key="1">
    <citation type="submission" date="2019-02" db="EMBL/GenBank/DDBJ databases">
        <title>Genomic Encyclopedia of Type Strains, Phase IV (KMG-IV): sequencing the most valuable type-strain genomes for metagenomic binning, comparative biology and taxonomic classification.</title>
        <authorList>
            <person name="Goeker M."/>
        </authorList>
    </citation>
    <scope>NUCLEOTIDE SEQUENCE [LARGE SCALE GENOMIC DNA]</scope>
    <source>
        <strain evidence="11 12">DSM 29486</strain>
    </source>
</reference>
<sequence>MGFLIIAVSIFVGELFIKSALDRPWKKSGPKELFHGRVRVQTARNYGLVMNHLDENPELPAWISGIIFMISLIFYFPTLFRKKVGKARRLGAALLLGGAASNVYDRWRQGYVVDYLTVCWKKLKKIVFNLSDLCIFAGTFLLFITEFRNGKKGK</sequence>
<dbReference type="EMBL" id="SGXF01000009">
    <property type="protein sequence ID" value="RZS92386.1"/>
    <property type="molecule type" value="Genomic_DNA"/>
</dbReference>
<gene>
    <name evidence="11" type="ORF">EV209_3100</name>
</gene>
<keyword evidence="3" id="KW-0645">Protease</keyword>
<feature type="transmembrane region" description="Helical" evidence="10">
    <location>
        <begin position="59"/>
        <end position="80"/>
    </location>
</feature>
<evidence type="ECO:0000256" key="8">
    <source>
        <dbReference type="ARBA" id="ARBA00023136"/>
    </source>
</evidence>
<keyword evidence="12" id="KW-1185">Reference proteome</keyword>
<evidence type="ECO:0000256" key="1">
    <source>
        <dbReference type="ARBA" id="ARBA00006139"/>
    </source>
</evidence>
<dbReference type="PANTHER" id="PTHR33695:SF1">
    <property type="entry name" value="LIPOPROTEIN SIGNAL PEPTIDASE"/>
    <property type="match status" value="1"/>
</dbReference>
<evidence type="ECO:0000313" key="11">
    <source>
        <dbReference type="EMBL" id="RZS92386.1"/>
    </source>
</evidence>
<feature type="transmembrane region" description="Helical" evidence="10">
    <location>
        <begin position="126"/>
        <end position="144"/>
    </location>
</feature>
<proteinExistence type="inferred from homology"/>
<evidence type="ECO:0000256" key="2">
    <source>
        <dbReference type="ARBA" id="ARBA00022475"/>
    </source>
</evidence>
<name>A0A4Q7NY81_9FIRM</name>
<dbReference type="GO" id="GO:0006508">
    <property type="term" value="P:proteolysis"/>
    <property type="evidence" value="ECO:0007669"/>
    <property type="project" value="UniProtKB-KW"/>
</dbReference>
<keyword evidence="4 10" id="KW-0812">Transmembrane</keyword>
<dbReference type="PRINTS" id="PR00781">
    <property type="entry name" value="LIPOSIGPTASE"/>
</dbReference>
<evidence type="ECO:0000256" key="3">
    <source>
        <dbReference type="ARBA" id="ARBA00022670"/>
    </source>
</evidence>
<evidence type="ECO:0000256" key="4">
    <source>
        <dbReference type="ARBA" id="ARBA00022692"/>
    </source>
</evidence>
<evidence type="ECO:0000256" key="6">
    <source>
        <dbReference type="ARBA" id="ARBA00022801"/>
    </source>
</evidence>
<evidence type="ECO:0000256" key="7">
    <source>
        <dbReference type="ARBA" id="ARBA00022989"/>
    </source>
</evidence>
<comment type="similarity">
    <text evidence="1 9">Belongs to the peptidase A8 family.</text>
</comment>
<evidence type="ECO:0000313" key="12">
    <source>
        <dbReference type="Proteomes" id="UP000292927"/>
    </source>
</evidence>
<keyword evidence="5" id="KW-0064">Aspartyl protease</keyword>
<dbReference type="OrthoDB" id="1770665at2"/>
<evidence type="ECO:0000256" key="10">
    <source>
        <dbReference type="SAM" id="Phobius"/>
    </source>
</evidence>
<evidence type="ECO:0000256" key="5">
    <source>
        <dbReference type="ARBA" id="ARBA00022750"/>
    </source>
</evidence>
<dbReference type="GO" id="GO:0004190">
    <property type="term" value="F:aspartic-type endopeptidase activity"/>
    <property type="evidence" value="ECO:0007669"/>
    <property type="project" value="UniProtKB-KW"/>
</dbReference>
<dbReference type="Proteomes" id="UP000292927">
    <property type="component" value="Unassembled WGS sequence"/>
</dbReference>
<keyword evidence="6" id="KW-0378">Hydrolase</keyword>
<comment type="caution">
    <text evidence="11">The sequence shown here is derived from an EMBL/GenBank/DDBJ whole genome shotgun (WGS) entry which is preliminary data.</text>
</comment>
<evidence type="ECO:0000256" key="9">
    <source>
        <dbReference type="RuleBase" id="RU004181"/>
    </source>
</evidence>
<protein>
    <submittedName>
        <fullName evidence="11">Signal peptidase II</fullName>
    </submittedName>
</protein>
<keyword evidence="7 10" id="KW-1133">Transmembrane helix</keyword>
<dbReference type="InterPro" id="IPR001872">
    <property type="entry name" value="Peptidase_A8"/>
</dbReference>
<dbReference type="RefSeq" id="WP_130436328.1">
    <property type="nucleotide sequence ID" value="NZ_SGXF01000009.1"/>
</dbReference>
<dbReference type="Pfam" id="PF01252">
    <property type="entry name" value="Peptidase_A8"/>
    <property type="match status" value="1"/>
</dbReference>
<dbReference type="GO" id="GO:0016020">
    <property type="term" value="C:membrane"/>
    <property type="evidence" value="ECO:0007669"/>
    <property type="project" value="InterPro"/>
</dbReference>
<organism evidence="11 12">
    <name type="scientific">Cuneatibacter caecimuris</name>
    <dbReference type="NCBI Taxonomy" id="1796618"/>
    <lineage>
        <taxon>Bacteria</taxon>
        <taxon>Bacillati</taxon>
        <taxon>Bacillota</taxon>
        <taxon>Clostridia</taxon>
        <taxon>Lachnospirales</taxon>
        <taxon>Lachnospiraceae</taxon>
        <taxon>Cuneatibacter</taxon>
    </lineage>
</organism>
<dbReference type="PANTHER" id="PTHR33695">
    <property type="entry name" value="LIPOPROTEIN SIGNAL PEPTIDASE"/>
    <property type="match status" value="1"/>
</dbReference>
<keyword evidence="8 10" id="KW-0472">Membrane</keyword>
<keyword evidence="2" id="KW-1003">Cell membrane</keyword>
<dbReference type="AlphaFoldDB" id="A0A4Q7NY81"/>